<sequence>MVLVKPVKPRETWEKILNSIPELRAFTSFVSWYLGKIDFSSIHISRPQSLNYLFTSTTRLTRKYSSTCLKPYIVHLKSLVSLRNLWILAHMATISGTLTQTYSSFYGMNYTTGYNLASYSTMLTYALVVYRHTLLLSRQWSSSNSPELPFSTVLRSENTHLLVMAILVATSEPNILKLCSFSIYSFMNLSDLLSRDIFKNTQVMVAAGPLLNCLEYPLLIIAAKADIAVVAIYLRESIATGHMYKFLLYIFVFGLRMESSESCRIAFHNALMLIHAGLVKANAPLSVLDNWIRFEEFCNIFVPSLVQLSALAKEGNQKIENELDESDENEEVDVIEVETGIDIYKDELESIESSESEEFEYIFDIISE</sequence>
<name>A0ABP0EAS2_9ASCO</name>
<reference evidence="1 2" key="1">
    <citation type="submission" date="2024-01" db="EMBL/GenBank/DDBJ databases">
        <authorList>
            <consortium name="Genoscope - CEA"/>
            <person name="William W."/>
        </authorList>
    </citation>
    <scope>NUCLEOTIDE SEQUENCE [LARGE SCALE GENOMIC DNA]</scope>
    <source>
        <strain evidence="1 2">29B2s-10</strain>
    </source>
</reference>
<gene>
    <name evidence="1" type="ORF">CAAN4_D07008</name>
</gene>
<dbReference type="EMBL" id="OZ004256">
    <property type="protein sequence ID" value="CAK7903935.1"/>
    <property type="molecule type" value="Genomic_DNA"/>
</dbReference>
<evidence type="ECO:0000313" key="1">
    <source>
        <dbReference type="EMBL" id="CAK7903935.1"/>
    </source>
</evidence>
<protein>
    <submittedName>
        <fullName evidence="1">Uncharacterized protein</fullName>
    </submittedName>
</protein>
<dbReference type="Proteomes" id="UP001497600">
    <property type="component" value="Chromosome D"/>
</dbReference>
<accession>A0ABP0EAS2</accession>
<organism evidence="1 2">
    <name type="scientific">[Candida] anglica</name>
    <dbReference type="NCBI Taxonomy" id="148631"/>
    <lineage>
        <taxon>Eukaryota</taxon>
        <taxon>Fungi</taxon>
        <taxon>Dikarya</taxon>
        <taxon>Ascomycota</taxon>
        <taxon>Saccharomycotina</taxon>
        <taxon>Pichiomycetes</taxon>
        <taxon>Debaryomycetaceae</taxon>
        <taxon>Kurtzmaniella</taxon>
    </lineage>
</organism>
<proteinExistence type="predicted"/>
<keyword evidence="2" id="KW-1185">Reference proteome</keyword>
<evidence type="ECO:0000313" key="2">
    <source>
        <dbReference type="Proteomes" id="UP001497600"/>
    </source>
</evidence>